<dbReference type="OrthoDB" id="9787936at2"/>
<dbReference type="InterPro" id="IPR004703">
    <property type="entry name" value="PTS_sugar-sp_permease"/>
</dbReference>
<dbReference type="Pfam" id="PF03611">
    <property type="entry name" value="EIIC-GAT"/>
    <property type="match status" value="1"/>
</dbReference>
<feature type="transmembrane region" description="Helical" evidence="9">
    <location>
        <begin position="328"/>
        <end position="346"/>
    </location>
</feature>
<evidence type="ECO:0000256" key="2">
    <source>
        <dbReference type="ARBA" id="ARBA00022448"/>
    </source>
</evidence>
<gene>
    <name evidence="11" type="ORF">SAMN02194393_01321</name>
</gene>
<dbReference type="InterPro" id="IPR013853">
    <property type="entry name" value="EIIC-GAT"/>
</dbReference>
<dbReference type="STRING" id="36842.SAMN02194393_01321"/>
<feature type="transmembrane region" description="Helical" evidence="9">
    <location>
        <begin position="89"/>
        <end position="111"/>
    </location>
</feature>
<keyword evidence="8 9" id="KW-0472">Membrane</keyword>
<evidence type="ECO:0000256" key="3">
    <source>
        <dbReference type="ARBA" id="ARBA00022475"/>
    </source>
</evidence>
<feature type="transmembrane region" description="Helical" evidence="9">
    <location>
        <begin position="176"/>
        <end position="196"/>
    </location>
</feature>
<dbReference type="InterPro" id="IPR013014">
    <property type="entry name" value="PTS_EIIC_2"/>
</dbReference>
<dbReference type="RefSeq" id="WP_079490302.1">
    <property type="nucleotide sequence ID" value="NZ_FUZT01000003.1"/>
</dbReference>
<sequence length="450" mass="48377">MEFIKYILDLGPSVMLPIVIFLFAILLGQKPGRAFRSGVMIGIGFIGIGLVIGLMLDNLGPAAQAMAQRFGVQLSVVDVGWPGSSPMTWATPIATIAIPIAVAVNIIMLVLGLTRVVNVDIWNIWHMAFTGAILHIATGSFAIGIVGVIIHAAFAYKLGDWFAPITEKYFGLEGIAVPHGTSAYCGPIAVPIEWLLNRIPGVKKINFNSEKISERFGVLGEPMIIGLILGIIIGFLAGYEFKITLQLGMQMAAVMILMPKVVKCIMEGLIPVSEAARELLSKKFNGKKFYIGLDPAVLLGEPEVVSASLLFVPLTIIIAVIVPGNKVLPFGDLATIGFFVAMAVGIHKGNLFRTLISGFAIMFMTIWISTQTIGLHTILAEQSGAKLADGVTKVASLDQGGSPITYILTQLFKLENISGLLVIGSIYIFCVVFTVLYFKKLKQQEGSKTI</sequence>
<dbReference type="GO" id="GO:0005886">
    <property type="term" value="C:plasma membrane"/>
    <property type="evidence" value="ECO:0007669"/>
    <property type="project" value="UniProtKB-SubCell"/>
</dbReference>
<reference evidence="11 12" key="1">
    <citation type="submission" date="2017-02" db="EMBL/GenBank/DDBJ databases">
        <authorList>
            <person name="Peterson S.W."/>
        </authorList>
    </citation>
    <scope>NUCLEOTIDE SEQUENCE [LARGE SCALE GENOMIC DNA]</scope>
    <source>
        <strain evidence="11 12">M1</strain>
    </source>
</reference>
<evidence type="ECO:0000313" key="12">
    <source>
        <dbReference type="Proteomes" id="UP000190285"/>
    </source>
</evidence>
<feature type="transmembrane region" description="Helical" evidence="9">
    <location>
        <begin position="132"/>
        <end position="156"/>
    </location>
</feature>
<feature type="transmembrane region" description="Helical" evidence="9">
    <location>
        <begin position="304"/>
        <end position="322"/>
    </location>
</feature>
<evidence type="ECO:0000256" key="1">
    <source>
        <dbReference type="ARBA" id="ARBA00004651"/>
    </source>
</evidence>
<evidence type="ECO:0000256" key="4">
    <source>
        <dbReference type="ARBA" id="ARBA00022597"/>
    </source>
</evidence>
<evidence type="ECO:0000256" key="6">
    <source>
        <dbReference type="ARBA" id="ARBA00022692"/>
    </source>
</evidence>
<evidence type="ECO:0000256" key="9">
    <source>
        <dbReference type="SAM" id="Phobius"/>
    </source>
</evidence>
<name>A0A1T5JT74_9FIRM</name>
<accession>A0A1T5JT74</accession>
<dbReference type="EMBL" id="FUZT01000003">
    <property type="protein sequence ID" value="SKC54682.1"/>
    <property type="molecule type" value="Genomic_DNA"/>
</dbReference>
<dbReference type="Proteomes" id="UP000190285">
    <property type="component" value="Unassembled WGS sequence"/>
</dbReference>
<keyword evidence="2" id="KW-0813">Transport</keyword>
<evidence type="ECO:0000256" key="5">
    <source>
        <dbReference type="ARBA" id="ARBA00022683"/>
    </source>
</evidence>
<feature type="transmembrane region" description="Helical" evidence="9">
    <location>
        <begin position="216"/>
        <end position="237"/>
    </location>
</feature>
<feature type="transmembrane region" description="Helical" evidence="9">
    <location>
        <begin position="358"/>
        <end position="379"/>
    </location>
</feature>
<dbReference type="PANTHER" id="PTHR37324">
    <property type="entry name" value="PTS SYSTEM GALACTITOL-SPECIFIC EIIC COMPONENT"/>
    <property type="match status" value="1"/>
</dbReference>
<dbReference type="PANTHER" id="PTHR37324:SF2">
    <property type="entry name" value="PTS SYSTEM GALACTITOL-SPECIFIC EIIC COMPONENT"/>
    <property type="match status" value="1"/>
</dbReference>
<proteinExistence type="predicted"/>
<keyword evidence="7 9" id="KW-1133">Transmembrane helix</keyword>
<feature type="domain" description="PTS EIIC type-2" evidence="10">
    <location>
        <begin position="4"/>
        <end position="435"/>
    </location>
</feature>
<feature type="transmembrane region" description="Helical" evidence="9">
    <location>
        <begin position="417"/>
        <end position="438"/>
    </location>
</feature>
<evidence type="ECO:0000256" key="8">
    <source>
        <dbReference type="ARBA" id="ARBA00023136"/>
    </source>
</evidence>
<keyword evidence="3" id="KW-1003">Cell membrane</keyword>
<evidence type="ECO:0000313" key="11">
    <source>
        <dbReference type="EMBL" id="SKC54682.1"/>
    </source>
</evidence>
<evidence type="ECO:0000256" key="7">
    <source>
        <dbReference type="ARBA" id="ARBA00022989"/>
    </source>
</evidence>
<dbReference type="PIRSF" id="PIRSF006304">
    <property type="entry name" value="GatC"/>
    <property type="match status" value="1"/>
</dbReference>
<keyword evidence="6 9" id="KW-0812">Transmembrane</keyword>
<dbReference type="NCBIfam" id="TIGR00827">
    <property type="entry name" value="EIIC-GAT"/>
    <property type="match status" value="1"/>
</dbReference>
<feature type="transmembrane region" description="Helical" evidence="9">
    <location>
        <begin position="39"/>
        <end position="56"/>
    </location>
</feature>
<keyword evidence="4" id="KW-0762">Sugar transport</keyword>
<keyword evidence="5" id="KW-0598">Phosphotransferase system</keyword>
<dbReference type="AlphaFoldDB" id="A0A1T5JT74"/>
<keyword evidence="12" id="KW-1185">Reference proteome</keyword>
<comment type="subcellular location">
    <subcellularLocation>
        <location evidence="1">Cell membrane</location>
        <topology evidence="1">Multi-pass membrane protein</topology>
    </subcellularLocation>
</comment>
<dbReference type="GO" id="GO:0015577">
    <property type="term" value="F:galactitol transmembrane transporter activity"/>
    <property type="evidence" value="ECO:0007669"/>
    <property type="project" value="InterPro"/>
</dbReference>
<dbReference type="GO" id="GO:0009401">
    <property type="term" value="P:phosphoenolpyruvate-dependent sugar phosphotransferase system"/>
    <property type="evidence" value="ECO:0007669"/>
    <property type="project" value="UniProtKB-KW"/>
</dbReference>
<dbReference type="PROSITE" id="PS51104">
    <property type="entry name" value="PTS_EIIC_TYPE_2"/>
    <property type="match status" value="1"/>
</dbReference>
<evidence type="ECO:0000259" key="10">
    <source>
        <dbReference type="PROSITE" id="PS51104"/>
    </source>
</evidence>
<protein>
    <submittedName>
        <fullName evidence="11">PTS system galactitol-specific EIIC component, Gat family (TC 4.A.5.1.1)</fullName>
    </submittedName>
</protein>
<feature type="transmembrane region" description="Helical" evidence="9">
    <location>
        <begin position="6"/>
        <end position="27"/>
    </location>
</feature>
<organism evidence="11 12">
    <name type="scientific">Maledivibacter halophilus</name>
    <dbReference type="NCBI Taxonomy" id="36842"/>
    <lineage>
        <taxon>Bacteria</taxon>
        <taxon>Bacillati</taxon>
        <taxon>Bacillota</taxon>
        <taxon>Clostridia</taxon>
        <taxon>Peptostreptococcales</taxon>
        <taxon>Caminicellaceae</taxon>
        <taxon>Maledivibacter</taxon>
    </lineage>
</organism>